<keyword evidence="2" id="KW-0812">Transmembrane</keyword>
<evidence type="ECO:0000313" key="3">
    <source>
        <dbReference type="Proteomes" id="UP000887575"/>
    </source>
</evidence>
<keyword evidence="2" id="KW-1133">Transmembrane helix</keyword>
<keyword evidence="3" id="KW-1185">Reference proteome</keyword>
<sequence>MNYGDFLLSYYKGFLYKIVGQIELNPPDQFRMAMINAFLKFISLRDFLILYTPSAVCLLAFVCFPLYPKKVIYLSRRAFVYKKRRNHISPTYNEETPDTSASNPAQKQSIAA</sequence>
<organism evidence="3 4">
    <name type="scientific">Mesorhabditis belari</name>
    <dbReference type="NCBI Taxonomy" id="2138241"/>
    <lineage>
        <taxon>Eukaryota</taxon>
        <taxon>Metazoa</taxon>
        <taxon>Ecdysozoa</taxon>
        <taxon>Nematoda</taxon>
        <taxon>Chromadorea</taxon>
        <taxon>Rhabditida</taxon>
        <taxon>Rhabditina</taxon>
        <taxon>Rhabditomorpha</taxon>
        <taxon>Rhabditoidea</taxon>
        <taxon>Rhabditidae</taxon>
        <taxon>Mesorhabditinae</taxon>
        <taxon>Mesorhabditis</taxon>
    </lineage>
</organism>
<evidence type="ECO:0000256" key="2">
    <source>
        <dbReference type="SAM" id="Phobius"/>
    </source>
</evidence>
<evidence type="ECO:0000256" key="1">
    <source>
        <dbReference type="SAM" id="MobiDB-lite"/>
    </source>
</evidence>
<dbReference type="WBParaSite" id="MBELARI_LOCUS11246">
    <property type="protein sequence ID" value="MBELARI_LOCUS11246"/>
    <property type="gene ID" value="MBELARI_LOCUS11246"/>
</dbReference>
<evidence type="ECO:0000313" key="4">
    <source>
        <dbReference type="WBParaSite" id="MBELARI_LOCUS11246"/>
    </source>
</evidence>
<reference evidence="4" key="1">
    <citation type="submission" date="2024-02" db="UniProtKB">
        <authorList>
            <consortium name="WormBaseParasite"/>
        </authorList>
    </citation>
    <scope>IDENTIFICATION</scope>
</reference>
<dbReference type="AlphaFoldDB" id="A0AAF3J209"/>
<dbReference type="Proteomes" id="UP000887575">
    <property type="component" value="Unassembled WGS sequence"/>
</dbReference>
<feature type="region of interest" description="Disordered" evidence="1">
    <location>
        <begin position="89"/>
        <end position="112"/>
    </location>
</feature>
<proteinExistence type="predicted"/>
<name>A0AAF3J209_9BILA</name>
<keyword evidence="2" id="KW-0472">Membrane</keyword>
<protein>
    <submittedName>
        <fullName evidence="4">Uncharacterized protein</fullName>
    </submittedName>
</protein>
<accession>A0AAF3J209</accession>
<feature type="transmembrane region" description="Helical" evidence="2">
    <location>
        <begin position="48"/>
        <end position="67"/>
    </location>
</feature>